<dbReference type="Pfam" id="PF00557">
    <property type="entry name" value="Peptidase_M24"/>
    <property type="match status" value="1"/>
</dbReference>
<dbReference type="Gene3D" id="3.40.350.10">
    <property type="entry name" value="Creatinase/prolidase N-terminal domain"/>
    <property type="match status" value="1"/>
</dbReference>
<dbReference type="InterPro" id="IPR050659">
    <property type="entry name" value="Peptidase_M24B"/>
</dbReference>
<dbReference type="AlphaFoldDB" id="A0AA38HCL9"/>
<dbReference type="SUPFAM" id="SSF55920">
    <property type="entry name" value="Creatinase/aminopeptidase"/>
    <property type="match status" value="1"/>
</dbReference>
<dbReference type="GeneID" id="77726057"/>
<feature type="domain" description="Peptidase M24" evidence="1">
    <location>
        <begin position="200"/>
        <end position="434"/>
    </location>
</feature>
<dbReference type="Proteomes" id="UP001164286">
    <property type="component" value="Unassembled WGS sequence"/>
</dbReference>
<dbReference type="RefSeq" id="XP_052947445.1">
    <property type="nucleotide sequence ID" value="XM_053086856.1"/>
</dbReference>
<name>A0AA38HCL9_9TREE</name>
<sequence length="455" mass="49804">MVHHDVFAPPAERVTSLHPRFLAECHSLLKPRADTHTSRLEALSAVLSSSSTDTDAKAVWLAEPGASAFYYTGAFSSSDWFLSERPFLIAISPSTNSSSSADILFLTPEFEKLRAQLLPLPQEVQARVRWVSWREHESPYLVLERALGHQTAIILDGRVREFVGAGVRSAFGYEVVRAGEGMKGDVQVLRERKDEREIGLLRCANQMTLHAIRKTRSRMRFGITESRTGEILRAEMRAVGLSGGDGLVLFGENAALPHGSGTDRKLTKMDMILIDAGGKWGGYVADITRTFALPKSQISNHHLRIWETVRRAQLAAHDRLLYPSHHASTNTSTLFSDLDIAARAVISHAYPTASPAEPFEPDYSVFTHRLGHGIGLEGHESPYVVQGPLGSGAVQPGHVFSLEPGVYLPRVDGEGEGEGEGVGVRLEDCFVVTDLGEGKLGGRWLSGPVRSWGEV</sequence>
<evidence type="ECO:0000259" key="1">
    <source>
        <dbReference type="Pfam" id="PF00557"/>
    </source>
</evidence>
<dbReference type="EMBL" id="JAKWFO010000004">
    <property type="protein sequence ID" value="KAI9637668.1"/>
    <property type="molecule type" value="Genomic_DNA"/>
</dbReference>
<dbReference type="InterPro" id="IPR029149">
    <property type="entry name" value="Creatin/AminoP/Spt16_N"/>
</dbReference>
<organism evidence="2 3">
    <name type="scientific">Dioszegia hungarica</name>
    <dbReference type="NCBI Taxonomy" id="4972"/>
    <lineage>
        <taxon>Eukaryota</taxon>
        <taxon>Fungi</taxon>
        <taxon>Dikarya</taxon>
        <taxon>Basidiomycota</taxon>
        <taxon>Agaricomycotina</taxon>
        <taxon>Tremellomycetes</taxon>
        <taxon>Tremellales</taxon>
        <taxon>Bulleribasidiaceae</taxon>
        <taxon>Dioszegia</taxon>
    </lineage>
</organism>
<evidence type="ECO:0000313" key="3">
    <source>
        <dbReference type="Proteomes" id="UP001164286"/>
    </source>
</evidence>
<dbReference type="InterPro" id="IPR000994">
    <property type="entry name" value="Pept_M24"/>
</dbReference>
<reference evidence="2" key="1">
    <citation type="journal article" date="2022" name="G3 (Bethesda)">
        <title>High quality genome of the basidiomycete yeast Dioszegia hungarica PDD-24b-2 isolated from cloud water.</title>
        <authorList>
            <person name="Jarrige D."/>
            <person name="Haridas S."/>
            <person name="Bleykasten-Grosshans C."/>
            <person name="Joly M."/>
            <person name="Nadalig T."/>
            <person name="Sancelme M."/>
            <person name="Vuilleumier S."/>
            <person name="Grigoriev I.V."/>
            <person name="Amato P."/>
            <person name="Bringel F."/>
        </authorList>
    </citation>
    <scope>NUCLEOTIDE SEQUENCE</scope>
    <source>
        <strain evidence="2">PDD-24b-2</strain>
    </source>
</reference>
<gene>
    <name evidence="2" type="ORF">MKK02DRAFT_24195</name>
</gene>
<comment type="caution">
    <text evidence="2">The sequence shown here is derived from an EMBL/GenBank/DDBJ whole genome shotgun (WGS) entry which is preliminary data.</text>
</comment>
<protein>
    <submittedName>
        <fullName evidence="2">Peptidase M24, structural domain-containing protein</fullName>
    </submittedName>
</protein>
<dbReference type="Gene3D" id="3.90.230.10">
    <property type="entry name" value="Creatinase/methionine aminopeptidase superfamily"/>
    <property type="match status" value="1"/>
</dbReference>
<proteinExistence type="predicted"/>
<dbReference type="InterPro" id="IPR036005">
    <property type="entry name" value="Creatinase/aminopeptidase-like"/>
</dbReference>
<keyword evidence="3" id="KW-1185">Reference proteome</keyword>
<dbReference type="PANTHER" id="PTHR46112:SF2">
    <property type="entry name" value="XAA-PRO AMINOPEPTIDASE P-RELATED"/>
    <property type="match status" value="1"/>
</dbReference>
<accession>A0AA38HCL9</accession>
<dbReference type="PANTHER" id="PTHR46112">
    <property type="entry name" value="AMINOPEPTIDASE"/>
    <property type="match status" value="1"/>
</dbReference>
<evidence type="ECO:0000313" key="2">
    <source>
        <dbReference type="EMBL" id="KAI9637668.1"/>
    </source>
</evidence>